<feature type="transmembrane region" description="Helical" evidence="1">
    <location>
        <begin position="342"/>
        <end position="360"/>
    </location>
</feature>
<dbReference type="RefSeq" id="WP_340356957.1">
    <property type="nucleotide sequence ID" value="NZ_JBBKZU010000004.1"/>
</dbReference>
<dbReference type="InterPro" id="IPR010640">
    <property type="entry name" value="Low_temperature_requirement_A"/>
</dbReference>
<feature type="transmembrane region" description="Helical" evidence="1">
    <location>
        <begin position="237"/>
        <end position="258"/>
    </location>
</feature>
<feature type="transmembrane region" description="Helical" evidence="1">
    <location>
        <begin position="366"/>
        <end position="384"/>
    </location>
</feature>
<reference evidence="2 3" key="1">
    <citation type="submission" date="2024-03" db="EMBL/GenBank/DDBJ databases">
        <title>Novel species of the genus Variovorax.</title>
        <authorList>
            <person name="Liu Q."/>
            <person name="Xin Y.-H."/>
        </authorList>
    </citation>
    <scope>NUCLEOTIDE SEQUENCE [LARGE SCALE GENOMIC DNA]</scope>
    <source>
        <strain evidence="2 3">KACC 18899</strain>
    </source>
</reference>
<proteinExistence type="predicted"/>
<name>A0ABU8VFH7_9BURK</name>
<keyword evidence="1" id="KW-0472">Membrane</keyword>
<dbReference type="Pfam" id="PF06772">
    <property type="entry name" value="LtrA"/>
    <property type="match status" value="1"/>
</dbReference>
<gene>
    <name evidence="2" type="ORF">WKW77_11455</name>
</gene>
<dbReference type="PANTHER" id="PTHR36840:SF1">
    <property type="entry name" value="BLL5714 PROTEIN"/>
    <property type="match status" value="1"/>
</dbReference>
<protein>
    <submittedName>
        <fullName evidence="2">Low temperature requirement protein A</fullName>
    </submittedName>
</protein>
<sequence>MHGHANPDTHPALRRRNGGEAKVTYEELFFDLVYVFAVTQLSHYLLGHLTPLGALETGLLWFAVWLGWQYTAWVTNWFDPRSAPVRLLLFGVMLVGLVMSAAIPGAFAERGATFAAAFVTIQVGRSIMVYLMLRDRHVLAANFVRILGWNCIAAVFWIAGAFAAGPARIGWWAVAVACEYLSPMFGFRLPGLGRSQTSDWTIEGGHLAERCQLFVIIALGESILLTGDTFAKTEALGTLSTAAFLCAFVGSLAMWWLYFDTSSADGSHVIEHSDDPGRIGAWFHYVHVLLVGGIIVTAVGNELVIAHPHGPMDLAELIVMVGAPVAYLLGNGLYKRIVYGRFPLSHIAGLLAALALIAIASKLDLLTMNVLTSIVIIGVAAFDTRTSRARRKTRQPAPSP</sequence>
<keyword evidence="3" id="KW-1185">Reference proteome</keyword>
<dbReference type="PANTHER" id="PTHR36840">
    <property type="entry name" value="BLL5714 PROTEIN"/>
    <property type="match status" value="1"/>
</dbReference>
<comment type="caution">
    <text evidence="2">The sequence shown here is derived from an EMBL/GenBank/DDBJ whole genome shotgun (WGS) entry which is preliminary data.</text>
</comment>
<evidence type="ECO:0000313" key="3">
    <source>
        <dbReference type="Proteomes" id="UP001365846"/>
    </source>
</evidence>
<feature type="transmembrane region" description="Helical" evidence="1">
    <location>
        <begin position="113"/>
        <end position="131"/>
    </location>
</feature>
<dbReference type="EMBL" id="JBBKZU010000004">
    <property type="protein sequence ID" value="MEJ8811684.1"/>
    <property type="molecule type" value="Genomic_DNA"/>
</dbReference>
<keyword evidence="1" id="KW-0812">Transmembrane</keyword>
<evidence type="ECO:0000313" key="2">
    <source>
        <dbReference type="EMBL" id="MEJ8811684.1"/>
    </source>
</evidence>
<feature type="transmembrane region" description="Helical" evidence="1">
    <location>
        <begin position="143"/>
        <end position="163"/>
    </location>
</feature>
<accession>A0ABU8VFH7</accession>
<evidence type="ECO:0000256" key="1">
    <source>
        <dbReference type="SAM" id="Phobius"/>
    </source>
</evidence>
<dbReference type="Proteomes" id="UP001365846">
    <property type="component" value="Unassembled WGS sequence"/>
</dbReference>
<feature type="transmembrane region" description="Helical" evidence="1">
    <location>
        <begin position="279"/>
        <end position="300"/>
    </location>
</feature>
<organism evidence="2 3">
    <name type="scientific">Variovorax ureilyticus</name>
    <dbReference type="NCBI Taxonomy" id="1836198"/>
    <lineage>
        <taxon>Bacteria</taxon>
        <taxon>Pseudomonadati</taxon>
        <taxon>Pseudomonadota</taxon>
        <taxon>Betaproteobacteria</taxon>
        <taxon>Burkholderiales</taxon>
        <taxon>Comamonadaceae</taxon>
        <taxon>Variovorax</taxon>
    </lineage>
</organism>
<keyword evidence="1" id="KW-1133">Transmembrane helix</keyword>
<feature type="transmembrane region" description="Helical" evidence="1">
    <location>
        <begin position="312"/>
        <end position="330"/>
    </location>
</feature>
<feature type="transmembrane region" description="Helical" evidence="1">
    <location>
        <begin position="87"/>
        <end position="107"/>
    </location>
</feature>